<evidence type="ECO:0000313" key="2">
    <source>
        <dbReference type="Proteomes" id="UP001218218"/>
    </source>
</evidence>
<sequence>MLLDLSLELLEEIGSQSDTDFILDTACTDHANLRTSCKVLSGAMDRLFFSVLNLKTNQRLGADEIQMLETLADGNGMDLICQNSDDEPHLTRHESMRDLLASALGSMPKISTVLWDLAAPYNSWTWERKIISDFFNTLSALDTLELNIQDVPDFSSLHVCGLRKFTVKSPNLPWRGYFFGMNPAVPAMYQEVAQLVSQNRLSSLHLEGPGEWSVVWRMLQPGNHDSDSRTKLTEITTNVVTQDLLAYLASYSGIRKLALKAPDGGSRVRSPR</sequence>
<dbReference type="Proteomes" id="UP001218218">
    <property type="component" value="Unassembled WGS sequence"/>
</dbReference>
<comment type="caution">
    <text evidence="1">The sequence shown here is derived from an EMBL/GenBank/DDBJ whole genome shotgun (WGS) entry which is preliminary data.</text>
</comment>
<reference evidence="1" key="1">
    <citation type="submission" date="2023-03" db="EMBL/GenBank/DDBJ databases">
        <title>Massive genome expansion in bonnet fungi (Mycena s.s.) driven by repeated elements and novel gene families across ecological guilds.</title>
        <authorList>
            <consortium name="Lawrence Berkeley National Laboratory"/>
            <person name="Harder C.B."/>
            <person name="Miyauchi S."/>
            <person name="Viragh M."/>
            <person name="Kuo A."/>
            <person name="Thoen E."/>
            <person name="Andreopoulos B."/>
            <person name="Lu D."/>
            <person name="Skrede I."/>
            <person name="Drula E."/>
            <person name="Henrissat B."/>
            <person name="Morin E."/>
            <person name="Kohler A."/>
            <person name="Barry K."/>
            <person name="LaButti K."/>
            <person name="Morin E."/>
            <person name="Salamov A."/>
            <person name="Lipzen A."/>
            <person name="Mereny Z."/>
            <person name="Hegedus B."/>
            <person name="Baldrian P."/>
            <person name="Stursova M."/>
            <person name="Weitz H."/>
            <person name="Taylor A."/>
            <person name="Grigoriev I.V."/>
            <person name="Nagy L.G."/>
            <person name="Martin F."/>
            <person name="Kauserud H."/>
        </authorList>
    </citation>
    <scope>NUCLEOTIDE SEQUENCE</scope>
    <source>
        <strain evidence="1">CBHHK002</strain>
    </source>
</reference>
<gene>
    <name evidence="1" type="ORF">DFH08DRAFT_953043</name>
</gene>
<dbReference type="EMBL" id="JARIHO010000006">
    <property type="protein sequence ID" value="KAJ7359952.1"/>
    <property type="molecule type" value="Genomic_DNA"/>
</dbReference>
<dbReference type="AlphaFoldDB" id="A0AAD7EZ38"/>
<keyword evidence="2" id="KW-1185">Reference proteome</keyword>
<protein>
    <submittedName>
        <fullName evidence="1">Uncharacterized protein</fullName>
    </submittedName>
</protein>
<accession>A0AAD7EZ38</accession>
<organism evidence="1 2">
    <name type="scientific">Mycena albidolilacea</name>
    <dbReference type="NCBI Taxonomy" id="1033008"/>
    <lineage>
        <taxon>Eukaryota</taxon>
        <taxon>Fungi</taxon>
        <taxon>Dikarya</taxon>
        <taxon>Basidiomycota</taxon>
        <taxon>Agaricomycotina</taxon>
        <taxon>Agaricomycetes</taxon>
        <taxon>Agaricomycetidae</taxon>
        <taxon>Agaricales</taxon>
        <taxon>Marasmiineae</taxon>
        <taxon>Mycenaceae</taxon>
        <taxon>Mycena</taxon>
    </lineage>
</organism>
<name>A0AAD7EZ38_9AGAR</name>
<proteinExistence type="predicted"/>
<evidence type="ECO:0000313" key="1">
    <source>
        <dbReference type="EMBL" id="KAJ7359952.1"/>
    </source>
</evidence>